<reference evidence="2" key="1">
    <citation type="submission" date="2014-09" db="EMBL/GenBank/DDBJ databases">
        <title>Genome sequence of the luminous mushroom Mycena chlorophos for searching fungal bioluminescence genes.</title>
        <authorList>
            <person name="Tanaka Y."/>
            <person name="Kasuga D."/>
            <person name="Oba Y."/>
            <person name="Hase S."/>
            <person name="Sato K."/>
            <person name="Oba Y."/>
            <person name="Sakakibara Y."/>
        </authorList>
    </citation>
    <scope>NUCLEOTIDE SEQUENCE</scope>
</reference>
<keyword evidence="3" id="KW-1185">Reference proteome</keyword>
<name>A0ABQ0M313_MYCCL</name>
<proteinExistence type="predicted"/>
<protein>
    <submittedName>
        <fullName evidence="2">Uncharacterized protein</fullName>
    </submittedName>
</protein>
<evidence type="ECO:0000313" key="3">
    <source>
        <dbReference type="Proteomes" id="UP000815677"/>
    </source>
</evidence>
<organism evidence="2 3">
    <name type="scientific">Mycena chlorophos</name>
    <name type="common">Agaric fungus</name>
    <name type="synonym">Agaricus chlorophos</name>
    <dbReference type="NCBI Taxonomy" id="658473"/>
    <lineage>
        <taxon>Eukaryota</taxon>
        <taxon>Fungi</taxon>
        <taxon>Dikarya</taxon>
        <taxon>Basidiomycota</taxon>
        <taxon>Agaricomycotina</taxon>
        <taxon>Agaricomycetes</taxon>
        <taxon>Agaricomycetidae</taxon>
        <taxon>Agaricales</taxon>
        <taxon>Marasmiineae</taxon>
        <taxon>Mycenaceae</taxon>
        <taxon>Mycena</taxon>
    </lineage>
</organism>
<dbReference type="Proteomes" id="UP000815677">
    <property type="component" value="Unassembled WGS sequence"/>
</dbReference>
<feature type="region of interest" description="Disordered" evidence="1">
    <location>
        <begin position="66"/>
        <end position="93"/>
    </location>
</feature>
<evidence type="ECO:0000256" key="1">
    <source>
        <dbReference type="SAM" id="MobiDB-lite"/>
    </source>
</evidence>
<evidence type="ECO:0000313" key="2">
    <source>
        <dbReference type="EMBL" id="GAT56576.1"/>
    </source>
</evidence>
<feature type="compositionally biased region" description="Basic residues" evidence="1">
    <location>
        <begin position="76"/>
        <end position="85"/>
    </location>
</feature>
<dbReference type="EMBL" id="DF849315">
    <property type="protein sequence ID" value="GAT56576.1"/>
    <property type="molecule type" value="Genomic_DNA"/>
</dbReference>
<sequence length="124" mass="13924">MGPAAWNSTPNLRLRVALSLKTASLSALITAIGQGARAQNAVAHEAEAENAVETTRRCFFADLSRDADSDSDEERRRRRKERKKKDKEERRSVLTGKKIKLKVKKDREGDANRAELLAFLNNSM</sequence>
<gene>
    <name evidence="2" type="ORF">MCHLO_13219</name>
</gene>
<accession>A0ABQ0M313</accession>